<feature type="transmembrane region" description="Helical" evidence="7">
    <location>
        <begin position="171"/>
        <end position="190"/>
    </location>
</feature>
<dbReference type="GO" id="GO:0015171">
    <property type="term" value="F:amino acid transmembrane transporter activity"/>
    <property type="evidence" value="ECO:0007669"/>
    <property type="project" value="TreeGrafter"/>
</dbReference>
<feature type="transmembrane region" description="Helical" evidence="7">
    <location>
        <begin position="533"/>
        <end position="553"/>
    </location>
</feature>
<name>A0A8T2PU59_9TELE</name>
<evidence type="ECO:0000313" key="10">
    <source>
        <dbReference type="Proteomes" id="UP000824540"/>
    </source>
</evidence>
<feature type="transmembrane region" description="Helical" evidence="7">
    <location>
        <begin position="39"/>
        <end position="58"/>
    </location>
</feature>
<dbReference type="Pfam" id="PF13906">
    <property type="entry name" value="AA_permease_C"/>
    <property type="match status" value="1"/>
</dbReference>
<keyword evidence="3 7" id="KW-0812">Transmembrane</keyword>
<dbReference type="InterPro" id="IPR002293">
    <property type="entry name" value="AA/rel_permease1"/>
</dbReference>
<comment type="subcellular location">
    <subcellularLocation>
        <location evidence="1">Membrane</location>
        <topology evidence="1">Multi-pass membrane protein</topology>
    </subcellularLocation>
</comment>
<proteinExistence type="predicted"/>
<feature type="transmembrane region" description="Helical" evidence="7">
    <location>
        <begin position="267"/>
        <end position="294"/>
    </location>
</feature>
<feature type="transmembrane region" description="Helical" evidence="7">
    <location>
        <begin position="565"/>
        <end position="584"/>
    </location>
</feature>
<accession>A0A8T2PU59</accession>
<feature type="transmembrane region" description="Helical" evidence="7">
    <location>
        <begin position="197"/>
        <end position="217"/>
    </location>
</feature>
<dbReference type="PANTHER" id="PTHR43243:SF4">
    <property type="entry name" value="CATIONIC AMINO ACID TRANSPORTER 4"/>
    <property type="match status" value="1"/>
</dbReference>
<dbReference type="EMBL" id="JAFBMS010000002">
    <property type="protein sequence ID" value="KAG9354851.1"/>
    <property type="molecule type" value="Genomic_DNA"/>
</dbReference>
<dbReference type="Pfam" id="PF13520">
    <property type="entry name" value="AA_permease_2"/>
    <property type="match status" value="1"/>
</dbReference>
<feature type="domain" description="Cationic amino acid transporter C-terminal" evidence="8">
    <location>
        <begin position="563"/>
        <end position="613"/>
    </location>
</feature>
<gene>
    <name evidence="9" type="ORF">JZ751_001564</name>
</gene>
<feature type="transmembrane region" description="Helical" evidence="7">
    <location>
        <begin position="366"/>
        <end position="385"/>
    </location>
</feature>
<evidence type="ECO:0000256" key="1">
    <source>
        <dbReference type="ARBA" id="ARBA00004141"/>
    </source>
</evidence>
<comment type="caution">
    <text evidence="9">The sequence shown here is derived from an EMBL/GenBank/DDBJ whole genome shotgun (WGS) entry which is preliminary data.</text>
</comment>
<keyword evidence="4 7" id="KW-1133">Transmembrane helix</keyword>
<keyword evidence="10" id="KW-1185">Reference proteome</keyword>
<evidence type="ECO:0000313" key="9">
    <source>
        <dbReference type="EMBL" id="KAG9354851.1"/>
    </source>
</evidence>
<dbReference type="OrthoDB" id="3900342at2759"/>
<evidence type="ECO:0000256" key="4">
    <source>
        <dbReference type="ARBA" id="ARBA00022989"/>
    </source>
</evidence>
<evidence type="ECO:0000256" key="3">
    <source>
        <dbReference type="ARBA" id="ARBA00022692"/>
    </source>
</evidence>
<feature type="transmembrane region" description="Helical" evidence="7">
    <location>
        <begin position="391"/>
        <end position="414"/>
    </location>
</feature>
<dbReference type="PANTHER" id="PTHR43243">
    <property type="entry name" value="INNER MEMBRANE TRANSPORTER YGJI-RELATED"/>
    <property type="match status" value="1"/>
</dbReference>
<feature type="transmembrane region" description="Helical" evidence="7">
    <location>
        <begin position="500"/>
        <end position="521"/>
    </location>
</feature>
<evidence type="ECO:0000256" key="5">
    <source>
        <dbReference type="ARBA" id="ARBA00023136"/>
    </source>
</evidence>
<feature type="transmembrane region" description="Helical" evidence="7">
    <location>
        <begin position="590"/>
        <end position="611"/>
    </location>
</feature>
<dbReference type="FunFam" id="1.20.1740.10:FF:000010">
    <property type="entry name" value="probable cationic amino acid transporter"/>
    <property type="match status" value="1"/>
</dbReference>
<evidence type="ECO:0000256" key="2">
    <source>
        <dbReference type="ARBA" id="ARBA00022448"/>
    </source>
</evidence>
<feature type="transmembrane region" description="Helical" evidence="7">
    <location>
        <begin position="102"/>
        <end position="123"/>
    </location>
</feature>
<evidence type="ECO:0000259" key="8">
    <source>
        <dbReference type="Pfam" id="PF13906"/>
    </source>
</evidence>
<feature type="transmembrane region" description="Helical" evidence="7">
    <location>
        <begin position="314"/>
        <end position="338"/>
    </location>
</feature>
<dbReference type="GO" id="GO:0005886">
    <property type="term" value="C:plasma membrane"/>
    <property type="evidence" value="ECO:0007669"/>
    <property type="project" value="TreeGrafter"/>
</dbReference>
<evidence type="ECO:0000256" key="7">
    <source>
        <dbReference type="SAM" id="Phobius"/>
    </source>
</evidence>
<feature type="transmembrane region" description="Helical" evidence="7">
    <location>
        <begin position="229"/>
        <end position="255"/>
    </location>
</feature>
<protein>
    <recommendedName>
        <fullName evidence="8">Cationic amino acid transporter C-terminal domain-containing protein</fullName>
    </recommendedName>
</protein>
<organism evidence="9 10">
    <name type="scientific">Albula glossodonta</name>
    <name type="common">roundjaw bonefish</name>
    <dbReference type="NCBI Taxonomy" id="121402"/>
    <lineage>
        <taxon>Eukaryota</taxon>
        <taxon>Metazoa</taxon>
        <taxon>Chordata</taxon>
        <taxon>Craniata</taxon>
        <taxon>Vertebrata</taxon>
        <taxon>Euteleostomi</taxon>
        <taxon>Actinopterygii</taxon>
        <taxon>Neopterygii</taxon>
        <taxon>Teleostei</taxon>
        <taxon>Albuliformes</taxon>
        <taxon>Albulidae</taxon>
        <taxon>Albula</taxon>
    </lineage>
</organism>
<reference evidence="9" key="1">
    <citation type="thesis" date="2021" institute="BYU ScholarsArchive" country="Provo, UT, USA">
        <title>Applications of and Algorithms for Genome Assembly and Genomic Analyses with an Emphasis on Marine Teleosts.</title>
        <authorList>
            <person name="Pickett B.D."/>
        </authorList>
    </citation>
    <scope>NUCLEOTIDE SEQUENCE</scope>
    <source>
        <strain evidence="9">HI-2016</strain>
    </source>
</reference>
<dbReference type="InterPro" id="IPR029485">
    <property type="entry name" value="CAT_C"/>
</dbReference>
<keyword evidence="5 7" id="KW-0472">Membrane</keyword>
<feature type="transmembrane region" description="Helical" evidence="7">
    <location>
        <begin position="70"/>
        <end position="90"/>
    </location>
</feature>
<dbReference type="Proteomes" id="UP000824540">
    <property type="component" value="Unassembled WGS sequence"/>
</dbReference>
<dbReference type="AlphaFoldDB" id="A0A8T2PU59"/>
<dbReference type="Gene3D" id="1.20.1740.10">
    <property type="entry name" value="Amino acid/polyamine transporter I"/>
    <property type="match status" value="2"/>
</dbReference>
<keyword evidence="2" id="KW-0813">Transport</keyword>
<evidence type="ECO:0000256" key="6">
    <source>
        <dbReference type="SAM" id="MobiDB-lite"/>
    </source>
</evidence>
<feature type="region of interest" description="Disordered" evidence="6">
    <location>
        <begin position="643"/>
        <end position="669"/>
    </location>
</feature>
<feature type="region of interest" description="Disordered" evidence="6">
    <location>
        <begin position="421"/>
        <end position="446"/>
    </location>
</feature>
<sequence>MENCGRGCAPGVRFCQKLNRVKTLDDDVMATSLKRCLSTVDLALLGVGGMVGSGLYVLTGTVAKDTAGPAVVVSFLIAGIASLLAALCYAEFGARVPKTGSAYMFTYVSVGEIWAFLIGWNVILEYMIGGAAVARAWSGYLDSIFNHTIQNFTETHIMRWDVPFIAHYPDLLAAAILLVATFFISFGVRVSSWLNHIFSVVSMVVIAFILVFGFMLADTSNWSAKEGGFAPYGLSGVMAGTATCFYAFVGFDVIAASSEEAKNPQKAVPIATAISLALAASAYMLVSTVLTLMVPWHTLDPNSALSDAFFRRGYSWAGFIVAIGSICAMNTVLLSNLFSLPRIVYAMAEDGLFFSVFSRVNPVTKVPVIAILVFGTLMSLLALIFDLEALVQFLSIGTLLAYTFVAASIIVLRFQPEKTQTKKDSSATPNPNPEPSPTASDAQTMAEETGELKEYESFSDKLQLVEMQKKSKERRGPGQLKARWEPYLDRILGDVEPGEVVAFSVLALMVSAVSLCAVLVFGTNQLQLPTWSLTLLVVVFGLAFLLSLALIWVHEQQPSLKTFQVPLVPFIPGASILLNVFLMMKLSPLTWLRFAIWLTVGLLVYFGYGIWHSKEGLREPQPRNMAARYVVLPSGSLVETVQAVQPDAQNETTPRHTPTPSSGDQQDKR</sequence>